<dbReference type="GO" id="GO:0016651">
    <property type="term" value="F:oxidoreductase activity, acting on NAD(P)H"/>
    <property type="evidence" value="ECO:0007669"/>
    <property type="project" value="InterPro"/>
</dbReference>
<evidence type="ECO:0000256" key="1">
    <source>
        <dbReference type="ARBA" id="ARBA00023002"/>
    </source>
</evidence>
<dbReference type="GO" id="GO:0051287">
    <property type="term" value="F:NAD binding"/>
    <property type="evidence" value="ECO:0007669"/>
    <property type="project" value="InterPro"/>
</dbReference>
<gene>
    <name evidence="5" type="ORF">CVV68_21485</name>
</gene>
<keyword evidence="6" id="KW-1185">Reference proteome</keyword>
<dbReference type="InterPro" id="IPR029014">
    <property type="entry name" value="NiFe-Hase_large"/>
</dbReference>
<dbReference type="InterPro" id="IPR052197">
    <property type="entry name" value="ComplexI_49kDa-like"/>
</dbReference>
<dbReference type="GO" id="GO:0008137">
    <property type="term" value="F:NADH dehydrogenase (ubiquinone) activity"/>
    <property type="evidence" value="ECO:0007669"/>
    <property type="project" value="InterPro"/>
</dbReference>
<name>A0A2V5L0L0_9MICC</name>
<dbReference type="SUPFAM" id="SSF56762">
    <property type="entry name" value="HydB/Nqo4-like"/>
    <property type="match status" value="1"/>
</dbReference>
<dbReference type="Gene3D" id="3.30.460.80">
    <property type="entry name" value="NADH:ubiquinone oxidoreductase, 30kDa subunit"/>
    <property type="match status" value="1"/>
</dbReference>
<sequence length="501" mass="54902">MTNGSFTPRNHPEVRALDRSRLRDEAAVLLGEGYRLALVACHEDKDQLRIVYAFTAGNARRPVELVVPVPRGDSWVPSVAALSYPAGNFEREMRDLYGVRPDGHPQPFRLVRHGHWPRGWYPMLHSAEPRPALNPDIESFPFVEVEGPGVYEIAVGPIHAGIIEPGHFRFSVVGETILRMEARQWYMHRGVEKLFQGRRAQEGIELAEQISGDTAVGHTLAFLMAVESAAGIEVSAPDRLLRAMLLEMERMYNHVTDLGSLANDTGLSIIDAHAQRLRERLLRINKTVTGHRFLRGALTVGGTRIQGLPDPAELHGIARDVAELVTLTLGHSIVRDRFTGTATLPTPQARAIGALGYVARASGMACDARQDHPFADLGKAFRVVTETSGDVLGRYRVRAQEYAVSTAVVGELIGRLGRHRGNGVHTDPTGPGDGMALIEGWRGSITHRVELGPGGVLTRVKIVDPSFFNWPALPLALAETIVPDFPLANKSFNQSYAGNDL</sequence>
<dbReference type="InterPro" id="IPR001268">
    <property type="entry name" value="NADH_UbQ_OxRdtase_30kDa_su"/>
</dbReference>
<dbReference type="Proteomes" id="UP000247832">
    <property type="component" value="Unassembled WGS sequence"/>
</dbReference>
<dbReference type="AlphaFoldDB" id="A0A2V5L0L0"/>
<reference evidence="5 6" key="1">
    <citation type="submission" date="2018-05" db="EMBL/GenBank/DDBJ databases">
        <title>Genetic diversity of glacier-inhabiting Cryobacterium bacteria in China and description of Cryobacterium mengkeensis sp. nov. and Arthrobacter glacialis sp. nov.</title>
        <authorList>
            <person name="Liu Q."/>
            <person name="Xin Y.-H."/>
        </authorList>
    </citation>
    <scope>NUCLEOTIDE SEQUENCE [LARGE SCALE GENOMIC DNA]</scope>
    <source>
        <strain evidence="5 6">LI2</strain>
    </source>
</reference>
<dbReference type="GO" id="GO:0048038">
    <property type="term" value="F:quinone binding"/>
    <property type="evidence" value="ECO:0007669"/>
    <property type="project" value="InterPro"/>
</dbReference>
<proteinExistence type="predicted"/>
<dbReference type="PANTHER" id="PTHR43485:SF1">
    <property type="entry name" value="FORMATE HYDROGENLYASE SUBUNIT 5-RELATED"/>
    <property type="match status" value="1"/>
</dbReference>
<dbReference type="SUPFAM" id="SSF143243">
    <property type="entry name" value="Nqo5-like"/>
    <property type="match status" value="1"/>
</dbReference>
<comment type="caution">
    <text evidence="5">The sequence shown here is derived from an EMBL/GenBank/DDBJ whole genome shotgun (WGS) entry which is preliminary data.</text>
</comment>
<dbReference type="Pfam" id="PF00346">
    <property type="entry name" value="Complex1_49kDa"/>
    <property type="match status" value="1"/>
</dbReference>
<evidence type="ECO:0000256" key="2">
    <source>
        <dbReference type="ARBA" id="ARBA00023027"/>
    </source>
</evidence>
<dbReference type="OrthoDB" id="3196856at2"/>
<evidence type="ECO:0000313" key="5">
    <source>
        <dbReference type="EMBL" id="PYI64615.1"/>
    </source>
</evidence>
<evidence type="ECO:0000259" key="3">
    <source>
        <dbReference type="Pfam" id="PF00329"/>
    </source>
</evidence>
<dbReference type="PANTHER" id="PTHR43485">
    <property type="entry name" value="HYDROGENASE-4 COMPONENT G"/>
    <property type="match status" value="1"/>
</dbReference>
<dbReference type="Gene3D" id="1.10.645.10">
    <property type="entry name" value="Cytochrome-c3 Hydrogenase, chain B"/>
    <property type="match status" value="1"/>
</dbReference>
<protein>
    <submittedName>
        <fullName evidence="5">Formate hydrogenase</fullName>
    </submittedName>
</protein>
<dbReference type="RefSeq" id="WP_110503035.1">
    <property type="nucleotide sequence ID" value="NZ_QJVD01000045.1"/>
</dbReference>
<evidence type="ECO:0000313" key="6">
    <source>
        <dbReference type="Proteomes" id="UP000247832"/>
    </source>
</evidence>
<accession>A0A2V5L0L0</accession>
<feature type="domain" description="NADH-quinone oxidoreductase subunit D" evidence="4">
    <location>
        <begin position="273"/>
        <end position="417"/>
    </location>
</feature>
<dbReference type="InterPro" id="IPR001135">
    <property type="entry name" value="NADH_Q_OxRdtase_suD"/>
</dbReference>
<keyword evidence="1" id="KW-0560">Oxidoreductase</keyword>
<dbReference type="Pfam" id="PF00329">
    <property type="entry name" value="Complex1_30kDa"/>
    <property type="match status" value="1"/>
</dbReference>
<dbReference type="InterPro" id="IPR037232">
    <property type="entry name" value="NADH_quin_OxRdtase_su_C/D-like"/>
</dbReference>
<dbReference type="EMBL" id="QJVD01000045">
    <property type="protein sequence ID" value="PYI64615.1"/>
    <property type="molecule type" value="Genomic_DNA"/>
</dbReference>
<keyword evidence="2" id="KW-0520">NAD</keyword>
<feature type="domain" description="NADH:ubiquinone oxidoreductase 30kDa subunit" evidence="3">
    <location>
        <begin position="33"/>
        <end position="123"/>
    </location>
</feature>
<organism evidence="5 6">
    <name type="scientific">Arthrobacter livingstonensis</name>
    <dbReference type="NCBI Taxonomy" id="670078"/>
    <lineage>
        <taxon>Bacteria</taxon>
        <taxon>Bacillati</taxon>
        <taxon>Actinomycetota</taxon>
        <taxon>Actinomycetes</taxon>
        <taxon>Micrococcales</taxon>
        <taxon>Micrococcaceae</taxon>
        <taxon>Arthrobacter</taxon>
    </lineage>
</organism>
<evidence type="ECO:0000259" key="4">
    <source>
        <dbReference type="Pfam" id="PF00346"/>
    </source>
</evidence>